<feature type="region of interest" description="Disordered" evidence="1">
    <location>
        <begin position="126"/>
        <end position="184"/>
    </location>
</feature>
<accession>A0AAW1V8F6</accession>
<protein>
    <submittedName>
        <fullName evidence="2">Uncharacterized protein</fullName>
    </submittedName>
</protein>
<feature type="region of interest" description="Disordered" evidence="1">
    <location>
        <begin position="645"/>
        <end position="763"/>
    </location>
</feature>
<feature type="compositionally biased region" description="Polar residues" evidence="1">
    <location>
        <begin position="833"/>
        <end position="842"/>
    </location>
</feature>
<feature type="compositionally biased region" description="Polar residues" evidence="1">
    <location>
        <begin position="817"/>
        <end position="826"/>
    </location>
</feature>
<feature type="compositionally biased region" description="Polar residues" evidence="1">
    <location>
        <begin position="129"/>
        <end position="141"/>
    </location>
</feature>
<evidence type="ECO:0000313" key="3">
    <source>
        <dbReference type="Proteomes" id="UP001431783"/>
    </source>
</evidence>
<feature type="region of interest" description="Disordered" evidence="1">
    <location>
        <begin position="815"/>
        <end position="842"/>
    </location>
</feature>
<organism evidence="2 3">
    <name type="scientific">Henosepilachna vigintioctopunctata</name>
    <dbReference type="NCBI Taxonomy" id="420089"/>
    <lineage>
        <taxon>Eukaryota</taxon>
        <taxon>Metazoa</taxon>
        <taxon>Ecdysozoa</taxon>
        <taxon>Arthropoda</taxon>
        <taxon>Hexapoda</taxon>
        <taxon>Insecta</taxon>
        <taxon>Pterygota</taxon>
        <taxon>Neoptera</taxon>
        <taxon>Endopterygota</taxon>
        <taxon>Coleoptera</taxon>
        <taxon>Polyphaga</taxon>
        <taxon>Cucujiformia</taxon>
        <taxon>Coccinelloidea</taxon>
        <taxon>Coccinellidae</taxon>
        <taxon>Epilachninae</taxon>
        <taxon>Epilachnini</taxon>
        <taxon>Henosepilachna</taxon>
    </lineage>
</organism>
<feature type="compositionally biased region" description="Basic and acidic residues" evidence="1">
    <location>
        <begin position="153"/>
        <end position="162"/>
    </location>
</feature>
<feature type="compositionally biased region" description="Pro residues" evidence="1">
    <location>
        <begin position="282"/>
        <end position="297"/>
    </location>
</feature>
<dbReference type="AlphaFoldDB" id="A0AAW1V8F6"/>
<reference evidence="2 3" key="1">
    <citation type="submission" date="2023-03" db="EMBL/GenBank/DDBJ databases">
        <title>Genome insight into feeding habits of ladybird beetles.</title>
        <authorList>
            <person name="Li H.-S."/>
            <person name="Huang Y.-H."/>
            <person name="Pang H."/>
        </authorList>
    </citation>
    <scope>NUCLEOTIDE SEQUENCE [LARGE SCALE GENOMIC DNA]</scope>
    <source>
        <strain evidence="2">SYSU_2023b</strain>
        <tissue evidence="2">Whole body</tissue>
    </source>
</reference>
<proteinExistence type="predicted"/>
<comment type="caution">
    <text evidence="2">The sequence shown here is derived from an EMBL/GenBank/DDBJ whole genome shotgun (WGS) entry which is preliminary data.</text>
</comment>
<name>A0AAW1V8F6_9CUCU</name>
<feature type="compositionally biased region" description="Polar residues" evidence="1">
    <location>
        <begin position="675"/>
        <end position="684"/>
    </location>
</feature>
<feature type="region of interest" description="Disordered" evidence="1">
    <location>
        <begin position="78"/>
        <end position="97"/>
    </location>
</feature>
<dbReference type="Proteomes" id="UP001431783">
    <property type="component" value="Unassembled WGS sequence"/>
</dbReference>
<keyword evidence="3" id="KW-1185">Reference proteome</keyword>
<evidence type="ECO:0000256" key="1">
    <source>
        <dbReference type="SAM" id="MobiDB-lite"/>
    </source>
</evidence>
<sequence>MAVDGINITFKSCDCSSSSSSDEDAVPKQIQEIQTIPHAVPPASPQRVPQAAPLISPQRVPHAVPPASPQRVPHVAPLTSPQRVPHASPLTAPQTVPHAVPQVTPQNITRSRRRLWDAPRTPVFAPHSLSYQRASPIQSQPRPIRVTPQIPQEDSRSRRRWDPPSMPKLPKQKRKPISFHSPKSLTAIQLYKSRRSSTISQPRMSEDTAVSPIGEPQLLERYAEPMTPPFNTPLFNQPLQEIPVQLPMVCSPRDNAAFGQDLRYNVPMPQNLFGNRIADFPEPSPPGHPEFPEPTTPGYPSSSFARATGKDLSFPQNEYPVSGEDLGYYDSFCPPYCEGLPSNPQSDFSTFANLSGIELSTLQSQFLVSDGSLGAHTPTFPYLSGNDLSTPRSEFLASGGDLAGENSFCPQLCGDELSTLPSEFLVSGGSLGTHSPTFPYLSGDELSTPKSEFLVSGGDLAGDTSFCPELCGDELSTLPSEFLVSGGSLGTHTPTFPHLSGNELSTPGSEFLVSGGDLAGNSSFYPQLCGDELSTLPSEYLVSGESLGAHTPPTFPYLSGNELSTPKSEFLVSGGDLAYDTPFCPQVCGDELSTPHSEFLVSGGSLGAQSPTFPHLSGNELSTPRSEFLASGVKSQRQSQFGNLYENEMPPTRSGLPNQNLGYDTPSCPRLCGSEMSTPGSSMLVSGGSLRGTSMSPNIPLEPRPVQKQKCPTGSNITSDASTDDKSSSFRPRQRKRLSPHESESRGSSSSSKKSDNQIAKIAGRSFLPTSIKEARNHITDAIKNMFSKDEPTELDAIIDSVRMYQSFRRNVAIASTPASSPVNTPTRPPENPSCTRESNCA</sequence>
<feature type="region of interest" description="Disordered" evidence="1">
    <location>
        <begin position="275"/>
        <end position="307"/>
    </location>
</feature>
<gene>
    <name evidence="2" type="ORF">WA026_007226</name>
</gene>
<dbReference type="EMBL" id="JARQZJ010000123">
    <property type="protein sequence ID" value="KAK9889860.1"/>
    <property type="molecule type" value="Genomic_DNA"/>
</dbReference>
<evidence type="ECO:0000313" key="2">
    <source>
        <dbReference type="EMBL" id="KAK9889860.1"/>
    </source>
</evidence>